<accession>A0A653BFK6</accession>
<sequence length="221" mass="24665">MSYGSHRNTINSSDESVKSGTRHQMSFSISAETSISYVESITGSYVQDLLHDGDDEGSCEEFAPDAAGLLEHESTYHKMTASEEQMMMQDDTRSANTIAFFADLVKTERKSMANALLLSADTMKGTNIAPRKAKVSLPKTNQLPQRSKCCRAIQTCFRNMSRKLFKRKKKPKHRRSLYEDVETPSDTDEDVKCTVQGGSSEEYESEIEPKKVGDAKRPSDG</sequence>
<dbReference type="OrthoDB" id="6776983at2759"/>
<dbReference type="EMBL" id="CAACVG010000632">
    <property type="protein sequence ID" value="VEN34366.1"/>
    <property type="molecule type" value="Genomic_DNA"/>
</dbReference>
<feature type="compositionally biased region" description="Basic and acidic residues" evidence="1">
    <location>
        <begin position="207"/>
        <end position="221"/>
    </location>
</feature>
<protein>
    <submittedName>
        <fullName evidence="2">Uncharacterized protein</fullName>
    </submittedName>
</protein>
<feature type="compositionally biased region" description="Acidic residues" evidence="1">
    <location>
        <begin position="179"/>
        <end position="189"/>
    </location>
</feature>
<feature type="region of interest" description="Disordered" evidence="1">
    <location>
        <begin position="168"/>
        <end position="221"/>
    </location>
</feature>
<feature type="non-terminal residue" evidence="2">
    <location>
        <position position="221"/>
    </location>
</feature>
<dbReference type="AlphaFoldDB" id="A0A653BFK6"/>
<evidence type="ECO:0000313" key="2">
    <source>
        <dbReference type="EMBL" id="VEN34366.1"/>
    </source>
</evidence>
<reference evidence="2 3" key="1">
    <citation type="submission" date="2019-01" db="EMBL/GenBank/DDBJ databases">
        <authorList>
            <person name="Sayadi A."/>
        </authorList>
    </citation>
    <scope>NUCLEOTIDE SEQUENCE [LARGE SCALE GENOMIC DNA]</scope>
</reference>
<proteinExistence type="predicted"/>
<gene>
    <name evidence="2" type="ORF">CALMAC_LOCUS592</name>
</gene>
<organism evidence="2 3">
    <name type="scientific">Callosobruchus maculatus</name>
    <name type="common">Southern cowpea weevil</name>
    <name type="synonym">Pulse bruchid</name>
    <dbReference type="NCBI Taxonomy" id="64391"/>
    <lineage>
        <taxon>Eukaryota</taxon>
        <taxon>Metazoa</taxon>
        <taxon>Ecdysozoa</taxon>
        <taxon>Arthropoda</taxon>
        <taxon>Hexapoda</taxon>
        <taxon>Insecta</taxon>
        <taxon>Pterygota</taxon>
        <taxon>Neoptera</taxon>
        <taxon>Endopterygota</taxon>
        <taxon>Coleoptera</taxon>
        <taxon>Polyphaga</taxon>
        <taxon>Cucujiformia</taxon>
        <taxon>Chrysomeloidea</taxon>
        <taxon>Chrysomelidae</taxon>
        <taxon>Bruchinae</taxon>
        <taxon>Bruchini</taxon>
        <taxon>Callosobruchus</taxon>
    </lineage>
</organism>
<name>A0A653BFK6_CALMS</name>
<evidence type="ECO:0000256" key="1">
    <source>
        <dbReference type="SAM" id="MobiDB-lite"/>
    </source>
</evidence>
<dbReference type="Proteomes" id="UP000410492">
    <property type="component" value="Unassembled WGS sequence"/>
</dbReference>
<keyword evidence="3" id="KW-1185">Reference proteome</keyword>
<feature type="region of interest" description="Disordered" evidence="1">
    <location>
        <begin position="1"/>
        <end position="22"/>
    </location>
</feature>
<evidence type="ECO:0000313" key="3">
    <source>
        <dbReference type="Proteomes" id="UP000410492"/>
    </source>
</evidence>